<evidence type="ECO:0000313" key="1">
    <source>
        <dbReference type="EMBL" id="RXI03460.1"/>
    </source>
</evidence>
<sequence length="123" mass="13914">MEGFTSRKGRVCTTTILALYHQKLGCRHGKVVRGMRKARVIALTKEVETLKCKIAAQEVARDAWEAQFSAQDEKMSMILRALQMSGLQISMPAPNLAPPLTSQPLQRWSKNRCWHRDLEAGHL</sequence>
<dbReference type="Proteomes" id="UP000290289">
    <property type="component" value="Chromosome 3"/>
</dbReference>
<evidence type="ECO:0000313" key="2">
    <source>
        <dbReference type="Proteomes" id="UP000290289"/>
    </source>
</evidence>
<comment type="caution">
    <text evidence="1">The sequence shown here is derived from an EMBL/GenBank/DDBJ whole genome shotgun (WGS) entry which is preliminary data.</text>
</comment>
<keyword evidence="2" id="KW-1185">Reference proteome</keyword>
<organism evidence="1 2">
    <name type="scientific">Malus domestica</name>
    <name type="common">Apple</name>
    <name type="synonym">Pyrus malus</name>
    <dbReference type="NCBI Taxonomy" id="3750"/>
    <lineage>
        <taxon>Eukaryota</taxon>
        <taxon>Viridiplantae</taxon>
        <taxon>Streptophyta</taxon>
        <taxon>Embryophyta</taxon>
        <taxon>Tracheophyta</taxon>
        <taxon>Spermatophyta</taxon>
        <taxon>Magnoliopsida</taxon>
        <taxon>eudicotyledons</taxon>
        <taxon>Gunneridae</taxon>
        <taxon>Pentapetalae</taxon>
        <taxon>rosids</taxon>
        <taxon>fabids</taxon>
        <taxon>Rosales</taxon>
        <taxon>Rosaceae</taxon>
        <taxon>Amygdaloideae</taxon>
        <taxon>Maleae</taxon>
        <taxon>Malus</taxon>
    </lineage>
</organism>
<protein>
    <submittedName>
        <fullName evidence="1">Uncharacterized protein</fullName>
    </submittedName>
</protein>
<dbReference type="EMBL" id="RDQH01000329">
    <property type="protein sequence ID" value="RXI03460.1"/>
    <property type="molecule type" value="Genomic_DNA"/>
</dbReference>
<proteinExistence type="predicted"/>
<dbReference type="AlphaFoldDB" id="A0A498K5D5"/>
<gene>
    <name evidence="1" type="ORF">DVH24_004112</name>
</gene>
<reference evidence="1 2" key="1">
    <citation type="submission" date="2018-10" db="EMBL/GenBank/DDBJ databases">
        <title>A high-quality apple genome assembly.</title>
        <authorList>
            <person name="Hu J."/>
        </authorList>
    </citation>
    <scope>NUCLEOTIDE SEQUENCE [LARGE SCALE GENOMIC DNA]</scope>
    <source>
        <strain evidence="2">cv. HFTH1</strain>
        <tissue evidence="1">Young leaf</tissue>
    </source>
</reference>
<accession>A0A498K5D5</accession>
<name>A0A498K5D5_MALDO</name>